<evidence type="ECO:0000313" key="3">
    <source>
        <dbReference type="Proteomes" id="UP000749040"/>
    </source>
</evidence>
<accession>A0ABS2TZM7</accession>
<organism evidence="2 3">
    <name type="scientific">Actinacidiphila acididurans</name>
    <dbReference type="NCBI Taxonomy" id="2784346"/>
    <lineage>
        <taxon>Bacteria</taxon>
        <taxon>Bacillati</taxon>
        <taxon>Actinomycetota</taxon>
        <taxon>Actinomycetes</taxon>
        <taxon>Kitasatosporales</taxon>
        <taxon>Streptomycetaceae</taxon>
        <taxon>Actinacidiphila</taxon>
    </lineage>
</organism>
<keyword evidence="1" id="KW-0472">Membrane</keyword>
<dbReference type="Proteomes" id="UP000749040">
    <property type="component" value="Unassembled WGS sequence"/>
</dbReference>
<protein>
    <recommendedName>
        <fullName evidence="4">SPW repeat-containing protein</fullName>
    </recommendedName>
</protein>
<keyword evidence="3" id="KW-1185">Reference proteome</keyword>
<keyword evidence="1" id="KW-0812">Transmembrane</keyword>
<evidence type="ECO:0008006" key="4">
    <source>
        <dbReference type="Google" id="ProtNLM"/>
    </source>
</evidence>
<evidence type="ECO:0000256" key="1">
    <source>
        <dbReference type="SAM" id="Phobius"/>
    </source>
</evidence>
<proteinExistence type="predicted"/>
<dbReference type="EMBL" id="JADKYB010000017">
    <property type="protein sequence ID" value="MBM9508411.1"/>
    <property type="molecule type" value="Genomic_DNA"/>
</dbReference>
<comment type="caution">
    <text evidence="2">The sequence shown here is derived from an EMBL/GenBank/DDBJ whole genome shotgun (WGS) entry which is preliminary data.</text>
</comment>
<name>A0ABS2TZM7_9ACTN</name>
<reference evidence="2 3" key="1">
    <citation type="submission" date="2021-01" db="EMBL/GenBank/DDBJ databases">
        <title>Streptomyces acididurans sp. nov., isolated from a peat swamp forest soil.</title>
        <authorList>
            <person name="Chantavorakit T."/>
            <person name="Duangmal K."/>
        </authorList>
    </citation>
    <scope>NUCLEOTIDE SEQUENCE [LARGE SCALE GENOMIC DNA]</scope>
    <source>
        <strain evidence="2 3">KK5PA1</strain>
    </source>
</reference>
<feature type="transmembrane region" description="Helical" evidence="1">
    <location>
        <begin position="33"/>
        <end position="54"/>
    </location>
</feature>
<dbReference type="RefSeq" id="WP_205360351.1">
    <property type="nucleotide sequence ID" value="NZ_JADKYB010000017.1"/>
</dbReference>
<gene>
    <name evidence="2" type="ORF">ITX44_28420</name>
</gene>
<keyword evidence="1" id="KW-1133">Transmembrane helix</keyword>
<feature type="transmembrane region" description="Helical" evidence="1">
    <location>
        <begin position="61"/>
        <end position="81"/>
    </location>
</feature>
<feature type="transmembrane region" description="Helical" evidence="1">
    <location>
        <begin position="7"/>
        <end position="27"/>
    </location>
</feature>
<sequence>MALSPRYAINTLGVVAGGFLAVSAMSFSADVTGWIAFGVSTAVTVAALAGLAFTRRLPARIGHGALALVGGWSLIAALVFSGPTLTWLAFADALALAATALADLTAHELGTERVVHSLEVRGPVATEREAGTHTMSGLAA</sequence>
<evidence type="ECO:0000313" key="2">
    <source>
        <dbReference type="EMBL" id="MBM9508411.1"/>
    </source>
</evidence>